<dbReference type="Proteomes" id="UP000441389">
    <property type="component" value="Unassembled WGS sequence"/>
</dbReference>
<protein>
    <submittedName>
        <fullName evidence="2">Uncharacterized protein</fullName>
    </submittedName>
</protein>
<feature type="region of interest" description="Disordered" evidence="1">
    <location>
        <begin position="52"/>
        <end position="76"/>
    </location>
</feature>
<dbReference type="AlphaFoldDB" id="A0A6I4J370"/>
<reference evidence="2 3" key="1">
    <citation type="submission" date="2019-12" db="EMBL/GenBank/DDBJ databases">
        <authorList>
            <person name="Huq M.A."/>
        </authorList>
    </citation>
    <scope>NUCLEOTIDE SEQUENCE [LARGE SCALE GENOMIC DNA]</scope>
    <source>
        <strain evidence="2 3">MAH-20</strain>
    </source>
</reference>
<comment type="caution">
    <text evidence="2">The sequence shown here is derived from an EMBL/GenBank/DDBJ whole genome shotgun (WGS) entry which is preliminary data.</text>
</comment>
<accession>A0A6I4J370</accession>
<evidence type="ECO:0000313" key="2">
    <source>
        <dbReference type="EMBL" id="MVO79079.1"/>
    </source>
</evidence>
<dbReference type="RefSeq" id="WP_157028009.1">
    <property type="nucleotide sequence ID" value="NZ_WQMS01000016.1"/>
</dbReference>
<evidence type="ECO:0000256" key="1">
    <source>
        <dbReference type="SAM" id="MobiDB-lite"/>
    </source>
</evidence>
<feature type="region of interest" description="Disordered" evidence="1">
    <location>
        <begin position="196"/>
        <end position="227"/>
    </location>
</feature>
<gene>
    <name evidence="2" type="ORF">GON01_14180</name>
</gene>
<organism evidence="2 3">
    <name type="scientific">Sphingomonas horti</name>
    <dbReference type="NCBI Taxonomy" id="2682842"/>
    <lineage>
        <taxon>Bacteria</taxon>
        <taxon>Pseudomonadati</taxon>
        <taxon>Pseudomonadota</taxon>
        <taxon>Alphaproteobacteria</taxon>
        <taxon>Sphingomonadales</taxon>
        <taxon>Sphingomonadaceae</taxon>
        <taxon>Sphingomonas</taxon>
    </lineage>
</organism>
<keyword evidence="3" id="KW-1185">Reference proteome</keyword>
<evidence type="ECO:0000313" key="3">
    <source>
        <dbReference type="Proteomes" id="UP000441389"/>
    </source>
</evidence>
<feature type="compositionally biased region" description="Low complexity" evidence="1">
    <location>
        <begin position="57"/>
        <end position="72"/>
    </location>
</feature>
<proteinExistence type="predicted"/>
<sequence length="227" mass="24658">MGRQAAREMTVEEFDAWCKAEDRVAAVGQAADETGGPRLSLVPAPEQEIAWPTDLLPPSDAPAEGEPPAAQPFDGIPLEDSRKRLAGWSAERQRVFLSCLAETGSVHLASSAARLSARSAYQLRVRSPGFAAAWDVAERLAVGRLSALAFDRAINGRTEQVWHDGELVAEKRMPSDKLLMWLLARLDPRRYAAPWEQRRDDAADPQAEARGAFAGQLDALTDTAADG</sequence>
<dbReference type="EMBL" id="WQMS01000016">
    <property type="protein sequence ID" value="MVO79079.1"/>
    <property type="molecule type" value="Genomic_DNA"/>
</dbReference>
<name>A0A6I4J370_9SPHN</name>